<evidence type="ECO:0000256" key="4">
    <source>
        <dbReference type="SAM" id="MobiDB-lite"/>
    </source>
</evidence>
<feature type="compositionally biased region" description="Acidic residues" evidence="4">
    <location>
        <begin position="41"/>
        <end position="67"/>
    </location>
</feature>
<proteinExistence type="predicted"/>
<dbReference type="PANTHER" id="PTHR10013:SF0">
    <property type="entry name" value="GENERAL VESICULAR TRANSPORT FACTOR P115"/>
    <property type="match status" value="1"/>
</dbReference>
<dbReference type="InterPro" id="IPR024095">
    <property type="entry name" value="Vesicle_P115"/>
</dbReference>
<dbReference type="Proteomes" id="UP000797356">
    <property type="component" value="Chromosome 2"/>
</dbReference>
<dbReference type="SUPFAM" id="SSF48371">
    <property type="entry name" value="ARM repeat"/>
    <property type="match status" value="1"/>
</dbReference>
<dbReference type="PANTHER" id="PTHR10013">
    <property type="entry name" value="GENERAL VESICULAR TRANSPORT FACTOR P115"/>
    <property type="match status" value="1"/>
</dbReference>
<organism evidence="7 8">
    <name type="scientific">Cocos nucifera</name>
    <name type="common">Coconut palm</name>
    <dbReference type="NCBI Taxonomy" id="13894"/>
    <lineage>
        <taxon>Eukaryota</taxon>
        <taxon>Viridiplantae</taxon>
        <taxon>Streptophyta</taxon>
        <taxon>Embryophyta</taxon>
        <taxon>Tracheophyta</taxon>
        <taxon>Spermatophyta</taxon>
        <taxon>Magnoliopsida</taxon>
        <taxon>Liliopsida</taxon>
        <taxon>Arecaceae</taxon>
        <taxon>Arecoideae</taxon>
        <taxon>Cocoseae</taxon>
        <taxon>Attaleinae</taxon>
        <taxon>Cocos</taxon>
    </lineage>
</organism>
<evidence type="ECO:0000259" key="5">
    <source>
        <dbReference type="Pfam" id="PF04869"/>
    </source>
</evidence>
<dbReference type="GO" id="GO:0012507">
    <property type="term" value="C:ER to Golgi transport vesicle membrane"/>
    <property type="evidence" value="ECO:0007669"/>
    <property type="project" value="TreeGrafter"/>
</dbReference>
<dbReference type="SUPFAM" id="SSF53335">
    <property type="entry name" value="S-adenosyl-L-methionine-dependent methyltransferases"/>
    <property type="match status" value="1"/>
</dbReference>
<reference evidence="7" key="1">
    <citation type="journal article" date="2017" name="Gigascience">
        <title>The genome draft of coconut (Cocos nucifera).</title>
        <authorList>
            <person name="Xiao Y."/>
            <person name="Xu P."/>
            <person name="Fan H."/>
            <person name="Baudouin L."/>
            <person name="Xia W."/>
            <person name="Bocs S."/>
            <person name="Xu J."/>
            <person name="Li Q."/>
            <person name="Guo A."/>
            <person name="Zhou L."/>
            <person name="Li J."/>
            <person name="Wu Y."/>
            <person name="Ma Z."/>
            <person name="Armero A."/>
            <person name="Issali A.E."/>
            <person name="Liu N."/>
            <person name="Peng M."/>
            <person name="Yang Y."/>
        </authorList>
    </citation>
    <scope>NUCLEOTIDE SEQUENCE</scope>
    <source>
        <tissue evidence="7">Spear leaf of Hainan Tall coconut</tissue>
    </source>
</reference>
<feature type="region of interest" description="Disordered" evidence="4">
    <location>
        <begin position="1131"/>
        <end position="1153"/>
    </location>
</feature>
<comment type="subcellular location">
    <subcellularLocation>
        <location evidence="1">Golgi apparatus</location>
    </subcellularLocation>
</comment>
<evidence type="ECO:0000256" key="3">
    <source>
        <dbReference type="ARBA" id="ARBA00023054"/>
    </source>
</evidence>
<dbReference type="InterPro" id="IPR011989">
    <property type="entry name" value="ARM-like"/>
</dbReference>
<evidence type="ECO:0000313" key="7">
    <source>
        <dbReference type="EMBL" id="KAG1331672.1"/>
    </source>
</evidence>
<dbReference type="GO" id="GO:0006886">
    <property type="term" value="P:intracellular protein transport"/>
    <property type="evidence" value="ECO:0007669"/>
    <property type="project" value="InterPro"/>
</dbReference>
<dbReference type="Gene3D" id="1.25.10.10">
    <property type="entry name" value="Leucine-rich Repeat Variant"/>
    <property type="match status" value="1"/>
</dbReference>
<name>A0A8K0MXN8_COCNU</name>
<dbReference type="OrthoDB" id="198977at2759"/>
<dbReference type="InterPro" id="IPR006953">
    <property type="entry name" value="Vesicle_Uso1_P115_head"/>
</dbReference>
<dbReference type="Pfam" id="PF04871">
    <property type="entry name" value="Uso1_p115_C"/>
    <property type="match status" value="1"/>
</dbReference>
<comment type="caution">
    <text evidence="7">The sequence shown here is derived from an EMBL/GenBank/DDBJ whole genome shotgun (WGS) entry which is preliminary data.</text>
</comment>
<evidence type="ECO:0000259" key="6">
    <source>
        <dbReference type="Pfam" id="PF04871"/>
    </source>
</evidence>
<dbReference type="GO" id="GO:0048211">
    <property type="term" value="P:Golgi vesicle docking"/>
    <property type="evidence" value="ECO:0007669"/>
    <property type="project" value="TreeGrafter"/>
</dbReference>
<accession>A0A8K0MXN8</accession>
<dbReference type="Pfam" id="PF04869">
    <property type="entry name" value="Uso1_p115_head"/>
    <property type="match status" value="1"/>
</dbReference>
<dbReference type="GO" id="GO:0048280">
    <property type="term" value="P:vesicle fusion with Golgi apparatus"/>
    <property type="evidence" value="ECO:0007669"/>
    <property type="project" value="InterPro"/>
</dbReference>
<dbReference type="GO" id="GO:0000139">
    <property type="term" value="C:Golgi membrane"/>
    <property type="evidence" value="ECO:0007669"/>
    <property type="project" value="InterPro"/>
</dbReference>
<evidence type="ECO:0000256" key="1">
    <source>
        <dbReference type="ARBA" id="ARBA00004555"/>
    </source>
</evidence>
<keyword evidence="3" id="KW-0175">Coiled coil</keyword>
<dbReference type="InterPro" id="IPR029063">
    <property type="entry name" value="SAM-dependent_MTases_sf"/>
</dbReference>
<evidence type="ECO:0000313" key="8">
    <source>
        <dbReference type="Proteomes" id="UP000797356"/>
    </source>
</evidence>
<feature type="domain" description="Uso1/p115-like vesicle tethering protein C-terminal" evidence="6">
    <location>
        <begin position="1170"/>
        <end position="1294"/>
    </location>
</feature>
<dbReference type="InterPro" id="IPR006955">
    <property type="entry name" value="Uso1_p115_C"/>
</dbReference>
<sequence length="1295" mass="144760">MGKRGKKLTERQKPRRLPLAGDDDLPSSAYDLPTPPTRDQEDGEEEKTEEVEGEEEQNGDGDGEGRDEEWASSGPPSKFHLYQRSVQSPKGDISYMQKFFLMYVGGRFPLHLQEDFCGTALLSSEWLHSDPRRTAVGLDLDLEALNWCLENNLNKVGADGYSRISLFHGNVLQPHKACLVKHRAEDLMKGLAVRNEDCSIQMFSSSSTMEEAVLPSRDIICAFNYSCCCLHKRTDLVLYFKHAFHALSRKGGIFVMDLYGGRSSECKLRLQRRFSDFTYVWEQAEFDIINRRTRISLHFHLGKKQMLRHAFAYDWRLWSLPEIKDSLEEAGFQSVHFWMRQMPNTDDDENLEEFTVGRDVNCESNPPLMVKEDAVDHHPHVNCKKGEIEQSGPVHLHTRRRISGMDFKLGRLNLNLVAQGVGGFVFGNENSASNEDSYVERYLDRINNGVLVEDRRAAITELQSLVAESRSAQMAFGATGFPILLNVLKEERDDVEMVRGALETLVSALTPIGTTDGPKNEVQPASMNSDLLSRESESISLLLSLLSEDDFYIRYYTLQLLTALLTHSPNRLQEAILSTPRGITRLMDMLMDREVIRNEALLLLTYLTREAEEIQKIIVFEGAFEKIFSIIKEEGGSDGGVVVQDCLELLNNLIRNNASNQILLKETIGFEPLASILRLRRGSAYNFTQQKTVNLLNALETVELLLTGGPPGELGKDANMLSSQTALAQALRCIGDLVTRNPHNLDSLASKLVGEEPHVEPALNAIFRIALRASTIQEFLAADYVFKRFCEKNTDGQAMLASTLTNSTSHTIPEAIGSMTFGSMFIQALLSTEANGEFETCSRAASILCHVLKDNVQCKEHVLHIELEAPVPSLGSPEPLLHRIVKYLALATSTKSKHNNQSSITPAEDSYIQALILQLLITWLEECPNAISCFLDSPAHLTFLLELVSSPHASVYVHGLAAIVLGECILYNKCSENNRDAFAVVDAVSQKIGLTSYFLKFDELQKNFVPLSTSVQHRKPLTRSITASMAEIGEIESNETNQKHEHPILVEIFDPQFVGFVKKLEACIRESIMNIFSHTKNKVTVLPAELEQKNGETDADYVKRLKSFVEKQCNEMQDLLGRNTTLAEELVRSGSSGTFDPAQKPSSGREETLRQDLQEAARRIEMLKSEKAKIEAEASNYRNLASKLEADLKSLSDAYNSLEQANLSLEAEVKALRKGGNVPYPDVEAIRAEAKQEAEKESEAELNDLLVCLGQEQSKVEKLSSRLIELGEDVDSLLEGVGDDAGLQDEDDDEN</sequence>
<dbReference type="EMBL" id="CM017873">
    <property type="protein sequence ID" value="KAG1331672.1"/>
    <property type="molecule type" value="Genomic_DNA"/>
</dbReference>
<dbReference type="GO" id="GO:0006888">
    <property type="term" value="P:endoplasmic reticulum to Golgi vesicle-mediated transport"/>
    <property type="evidence" value="ECO:0007669"/>
    <property type="project" value="TreeGrafter"/>
</dbReference>
<keyword evidence="2" id="KW-0333">Golgi apparatus</keyword>
<feature type="domain" description="Vesicle tethering protein Uso1/P115-like head" evidence="5">
    <location>
        <begin position="759"/>
        <end position="1072"/>
    </location>
</feature>
<evidence type="ECO:0000256" key="2">
    <source>
        <dbReference type="ARBA" id="ARBA00023034"/>
    </source>
</evidence>
<reference evidence="7" key="2">
    <citation type="submission" date="2019-07" db="EMBL/GenBank/DDBJ databases">
        <authorList>
            <person name="Yang Y."/>
            <person name="Bocs S."/>
            <person name="Baudouin L."/>
        </authorList>
    </citation>
    <scope>NUCLEOTIDE SEQUENCE</scope>
    <source>
        <tissue evidence="7">Spear leaf of Hainan Tall coconut</tissue>
    </source>
</reference>
<dbReference type="Gene3D" id="3.40.50.150">
    <property type="entry name" value="Vaccinia Virus protein VP39"/>
    <property type="match status" value="1"/>
</dbReference>
<feature type="region of interest" description="Disordered" evidence="4">
    <location>
        <begin position="1"/>
        <end position="81"/>
    </location>
</feature>
<gene>
    <name evidence="7" type="ORF">COCNU_02G016400</name>
</gene>
<dbReference type="GO" id="GO:0005783">
    <property type="term" value="C:endoplasmic reticulum"/>
    <property type="evidence" value="ECO:0007669"/>
    <property type="project" value="TreeGrafter"/>
</dbReference>
<dbReference type="GO" id="GO:0005795">
    <property type="term" value="C:Golgi stack"/>
    <property type="evidence" value="ECO:0007669"/>
    <property type="project" value="TreeGrafter"/>
</dbReference>
<protein>
    <submittedName>
        <fullName evidence="7">Putative Golgin candidate 6</fullName>
    </submittedName>
</protein>
<dbReference type="InterPro" id="IPR016024">
    <property type="entry name" value="ARM-type_fold"/>
</dbReference>
<keyword evidence="8" id="KW-1185">Reference proteome</keyword>